<protein>
    <submittedName>
        <fullName evidence="3">Outer membrane beta-barrel protein</fullName>
    </submittedName>
</protein>
<reference evidence="2" key="2">
    <citation type="submission" date="2023-07" db="EMBL/GenBank/DDBJ databases">
        <authorList>
            <person name="Aydin F."/>
            <person name="Tarhane S."/>
            <person name="Saticioglu I.B."/>
            <person name="Karakaya E."/>
            <person name="Abay S."/>
            <person name="Guran O."/>
            <person name="Bozkurt E."/>
            <person name="Uzum N."/>
            <person name="Olgun K."/>
            <person name="Jablonski D."/>
        </authorList>
    </citation>
    <scope>NUCLEOTIDE SEQUENCE</scope>
    <source>
        <strain evidence="2">Faydin-H75</strain>
    </source>
</reference>
<feature type="signal peptide" evidence="1">
    <location>
        <begin position="1"/>
        <end position="21"/>
    </location>
</feature>
<dbReference type="AlphaFoldDB" id="A0AA90PJ98"/>
<evidence type="ECO:0000313" key="3">
    <source>
        <dbReference type="EMBL" id="MDP2538861.1"/>
    </source>
</evidence>
<comment type="caution">
    <text evidence="3">The sequence shown here is derived from an EMBL/GenBank/DDBJ whole genome shotgun (WGS) entry which is preliminary data.</text>
</comment>
<keyword evidence="1" id="KW-0732">Signal</keyword>
<feature type="chain" id="PRO_5041704126" evidence="1">
    <location>
        <begin position="22"/>
        <end position="203"/>
    </location>
</feature>
<evidence type="ECO:0000256" key="1">
    <source>
        <dbReference type="SAM" id="SignalP"/>
    </source>
</evidence>
<organism evidence="3 4">
    <name type="scientific">Helicobacter cappadocius</name>
    <dbReference type="NCBI Taxonomy" id="3063998"/>
    <lineage>
        <taxon>Bacteria</taxon>
        <taxon>Pseudomonadati</taxon>
        <taxon>Campylobacterota</taxon>
        <taxon>Epsilonproteobacteria</taxon>
        <taxon>Campylobacterales</taxon>
        <taxon>Helicobacteraceae</taxon>
        <taxon>Helicobacter</taxon>
    </lineage>
</organism>
<proteinExistence type="predicted"/>
<reference evidence="3 5" key="1">
    <citation type="submission" date="2023-07" db="EMBL/GenBank/DDBJ databases">
        <title>Unpublished Manusciprt.</title>
        <authorList>
            <person name="Aydin F."/>
            <person name="Tarhane S."/>
            <person name="Saticioglu I.B."/>
            <person name="Karakaya E."/>
            <person name="Abay S."/>
            <person name="Guran O."/>
            <person name="Bozkurt E."/>
            <person name="Uzum N."/>
            <person name="Olgun K."/>
            <person name="Jablonski D."/>
        </authorList>
    </citation>
    <scope>NUCLEOTIDE SEQUENCE</scope>
    <source>
        <strain evidence="5">faydin-H75</strain>
        <strain evidence="3">Faydin-H76</strain>
    </source>
</reference>
<sequence>MKKTLSIFFITFVSIFCTLSAEDKNSSPQEDEQKNFIFVGGGFGASEVAKVIGGKKDDANSYKAFAWDIRGGYEYMPIKYVGLRTYLDYMMSIKPSGLDTVTSSLFSLNLDVLANFFYYKGNAVGVYGGVGFGYFQHSNVVQTTEEDKAFVLGYANLLNFGISGTFDQVHFVELGAKIPLYTYGKESNSYQDSYVFVSYSYLF</sequence>
<dbReference type="EMBL" id="JAUYZK010000004">
    <property type="protein sequence ID" value="MDP2538861.1"/>
    <property type="molecule type" value="Genomic_DNA"/>
</dbReference>
<keyword evidence="5" id="KW-1185">Reference proteome</keyword>
<name>A0AA90PJ98_9HELI</name>
<reference evidence="2 4" key="3">
    <citation type="journal article" date="2024" name="Syst. Appl. Microbiol.">
        <title>Helicobacter cappadocius sp. nov., from lizards: The first psychrotrophic Helicobacter species.</title>
        <authorList>
            <person name="Aydin F."/>
            <person name="Tarhane S."/>
            <person name="Karakaya E."/>
            <person name="Abay S."/>
            <person name="Kayman T."/>
            <person name="Guran O."/>
            <person name="Bozkurt E."/>
            <person name="Uzum N."/>
            <person name="Avci A."/>
            <person name="Olgun K."/>
            <person name="Jablonski D."/>
            <person name="Guran C."/>
            <person name="Burcin Saticioglu I."/>
        </authorList>
    </citation>
    <scope>NUCLEOTIDE SEQUENCE [LARGE SCALE GENOMIC DNA]</scope>
    <source>
        <strain evidence="2">Faydin-H75</strain>
        <strain evidence="4">faydin-H76</strain>
    </source>
</reference>
<dbReference type="InterPro" id="IPR002718">
    <property type="entry name" value="OMP_Helicobacter"/>
</dbReference>
<evidence type="ECO:0000313" key="5">
    <source>
        <dbReference type="Proteomes" id="UP001240777"/>
    </source>
</evidence>
<evidence type="ECO:0000313" key="2">
    <source>
        <dbReference type="EMBL" id="MDO7252818.1"/>
    </source>
</evidence>
<dbReference type="Proteomes" id="UP001240777">
    <property type="component" value="Unassembled WGS sequence"/>
</dbReference>
<dbReference type="RefSeq" id="WP_305516663.1">
    <property type="nucleotide sequence ID" value="NZ_JAUPEV010000003.1"/>
</dbReference>
<gene>
    <name evidence="2" type="ORF">Q5I04_02680</name>
    <name evidence="3" type="ORF">Q5I06_03610</name>
</gene>
<dbReference type="Pfam" id="PF01856">
    <property type="entry name" value="HP_OMP"/>
    <property type="match status" value="1"/>
</dbReference>
<dbReference type="EMBL" id="JAUPEV010000003">
    <property type="protein sequence ID" value="MDO7252818.1"/>
    <property type="molecule type" value="Genomic_DNA"/>
</dbReference>
<dbReference type="Proteomes" id="UP001177258">
    <property type="component" value="Unassembled WGS sequence"/>
</dbReference>
<evidence type="ECO:0000313" key="4">
    <source>
        <dbReference type="Proteomes" id="UP001177258"/>
    </source>
</evidence>
<accession>A0AA90PJ98</accession>